<reference evidence="2" key="1">
    <citation type="submission" date="2020-02" db="EMBL/GenBank/DDBJ databases">
        <authorList>
            <person name="Meier V. D."/>
        </authorList>
    </citation>
    <scope>NUCLEOTIDE SEQUENCE</scope>
    <source>
        <strain evidence="2">AVDCRST_MAG89</strain>
    </source>
</reference>
<dbReference type="AlphaFoldDB" id="A0A6J4M9C7"/>
<keyword evidence="2" id="KW-0378">Hydrolase</keyword>
<evidence type="ECO:0000313" key="2">
    <source>
        <dbReference type="EMBL" id="CAA9353261.1"/>
    </source>
</evidence>
<organism evidence="2">
    <name type="scientific">uncultured Gemmatimonadota bacterium</name>
    <dbReference type="NCBI Taxonomy" id="203437"/>
    <lineage>
        <taxon>Bacteria</taxon>
        <taxon>Pseudomonadati</taxon>
        <taxon>Gemmatimonadota</taxon>
        <taxon>environmental samples</taxon>
    </lineage>
</organism>
<feature type="non-terminal residue" evidence="2">
    <location>
        <position position="1"/>
    </location>
</feature>
<feature type="compositionally biased region" description="Basic residues" evidence="1">
    <location>
        <begin position="235"/>
        <end position="246"/>
    </location>
</feature>
<evidence type="ECO:0000256" key="1">
    <source>
        <dbReference type="SAM" id="MobiDB-lite"/>
    </source>
</evidence>
<feature type="region of interest" description="Disordered" evidence="1">
    <location>
        <begin position="225"/>
        <end position="357"/>
    </location>
</feature>
<feature type="compositionally biased region" description="Basic residues" evidence="1">
    <location>
        <begin position="11"/>
        <end position="21"/>
    </location>
</feature>
<dbReference type="EC" id="3.5.1.81" evidence="2"/>
<feature type="compositionally biased region" description="Basic residues" evidence="1">
    <location>
        <begin position="48"/>
        <end position="61"/>
    </location>
</feature>
<feature type="compositionally biased region" description="Low complexity" evidence="1">
    <location>
        <begin position="136"/>
        <end position="146"/>
    </location>
</feature>
<name>A0A6J4M9C7_9BACT</name>
<feature type="region of interest" description="Disordered" evidence="1">
    <location>
        <begin position="1"/>
        <end position="149"/>
    </location>
</feature>
<gene>
    <name evidence="2" type="ORF">AVDCRST_MAG89-3259</name>
</gene>
<sequence>EDTATFAPAGRAHRRRFRLHRAGSVGGARSFRPGAVRRADPQRDDRGRHGKPLVPRRRGAARRPDRGGGAAAGGAGARHHRRDRPRRFARVDRHAGAQRVPAASRRARHQQDHAGDHQRDHGRGDQRRPCERQHVARAGARLGALERPGRLLRRAGAGAPGHQPGDVRHRGVGAALCDGRRQSRAHRGRAGHHALPCGRGHGRRCHGPFVRADLLACFLRHDRRGDRAGEGGGALRRRVRVAHPVRGRAPGGGGERGHPHRRGGRHLGADPPPEGVGPGELGEDGAGRGGHRGGPCARRGRDRRPVPVPRQRHGAGCDDPQLGARGRHRFHARAPRGSRHARAPSYGADGGGHRLEH</sequence>
<feature type="non-terminal residue" evidence="2">
    <location>
        <position position="357"/>
    </location>
</feature>
<feature type="compositionally biased region" description="Low complexity" evidence="1">
    <location>
        <begin position="1"/>
        <end position="10"/>
    </location>
</feature>
<feature type="compositionally biased region" description="Basic and acidic residues" evidence="1">
    <location>
        <begin position="109"/>
        <end position="134"/>
    </location>
</feature>
<feature type="compositionally biased region" description="Basic residues" evidence="1">
    <location>
        <begin position="325"/>
        <end position="342"/>
    </location>
</feature>
<protein>
    <submittedName>
        <fullName evidence="2">N-acyl-D-amino-acid deacylase</fullName>
        <ecNumber evidence="2">3.5.1.81</ecNumber>
    </submittedName>
</protein>
<dbReference type="GO" id="GO:0047420">
    <property type="term" value="F:N-acyl-D-amino-acid deacylase activity"/>
    <property type="evidence" value="ECO:0007669"/>
    <property type="project" value="UniProtKB-EC"/>
</dbReference>
<feature type="compositionally biased region" description="Gly residues" evidence="1">
    <location>
        <begin position="67"/>
        <end position="76"/>
    </location>
</feature>
<proteinExistence type="predicted"/>
<accession>A0A6J4M9C7</accession>
<dbReference type="EMBL" id="CADCTV010000679">
    <property type="protein sequence ID" value="CAA9353261.1"/>
    <property type="molecule type" value="Genomic_DNA"/>
</dbReference>
<feature type="compositionally biased region" description="Basic and acidic residues" evidence="1">
    <location>
        <begin position="37"/>
        <end position="47"/>
    </location>
</feature>
<feature type="compositionally biased region" description="Basic residues" evidence="1">
    <location>
        <begin position="77"/>
        <end position="88"/>
    </location>
</feature>